<dbReference type="Proteomes" id="UP000623467">
    <property type="component" value="Unassembled WGS sequence"/>
</dbReference>
<accession>A0A8H6XSP3</accession>
<dbReference type="EMBL" id="JACAZH010000018">
    <property type="protein sequence ID" value="KAF7346778.1"/>
    <property type="molecule type" value="Genomic_DNA"/>
</dbReference>
<keyword evidence="2" id="KW-1185">Reference proteome</keyword>
<evidence type="ECO:0000313" key="2">
    <source>
        <dbReference type="Proteomes" id="UP000623467"/>
    </source>
</evidence>
<dbReference type="OrthoDB" id="3035629at2759"/>
<reference evidence="1" key="1">
    <citation type="submission" date="2020-05" db="EMBL/GenBank/DDBJ databases">
        <title>Mycena genomes resolve the evolution of fungal bioluminescence.</title>
        <authorList>
            <person name="Tsai I.J."/>
        </authorList>
    </citation>
    <scope>NUCLEOTIDE SEQUENCE</scope>
    <source>
        <strain evidence="1">160909Yilan</strain>
    </source>
</reference>
<sequence>MTTWSGFSFPHDLEREIFEMTSLLYPGFIPTLLRVCHRVRVWLEPLLYRVLVLSDSRRDPEHGLRIVASKPTAFLQKTVRHVLLKVRQAPEQRKLYASLLAKCSGTISLSIDGEVDRGFLRLLGKMRLQRLGFTVPPFFMKWNRAGFAHPLFVSVTHLDLYSLGHSDDHDIQKWHGITTLPVLSHLALSPSIATYILPSIVTQCPRLRAIVVTTHRSRSADLAFANSLALADERIVVMAIRMGYDDDWELGVRGGDDFWARAEAFLARKRAGKVESSCYFLDETPARTPPEGRFSFGNITEVPGIGPDISHFTC</sequence>
<protein>
    <submittedName>
        <fullName evidence="1">Uncharacterized protein</fullName>
    </submittedName>
</protein>
<comment type="caution">
    <text evidence="1">The sequence shown here is derived from an EMBL/GenBank/DDBJ whole genome shotgun (WGS) entry which is preliminary data.</text>
</comment>
<name>A0A8H6XSP3_9AGAR</name>
<dbReference type="AlphaFoldDB" id="A0A8H6XSP3"/>
<organism evidence="1 2">
    <name type="scientific">Mycena sanguinolenta</name>
    <dbReference type="NCBI Taxonomy" id="230812"/>
    <lineage>
        <taxon>Eukaryota</taxon>
        <taxon>Fungi</taxon>
        <taxon>Dikarya</taxon>
        <taxon>Basidiomycota</taxon>
        <taxon>Agaricomycotina</taxon>
        <taxon>Agaricomycetes</taxon>
        <taxon>Agaricomycetidae</taxon>
        <taxon>Agaricales</taxon>
        <taxon>Marasmiineae</taxon>
        <taxon>Mycenaceae</taxon>
        <taxon>Mycena</taxon>
    </lineage>
</organism>
<proteinExistence type="predicted"/>
<evidence type="ECO:0000313" key="1">
    <source>
        <dbReference type="EMBL" id="KAF7346778.1"/>
    </source>
</evidence>
<gene>
    <name evidence="1" type="ORF">MSAN_01816300</name>
</gene>